<keyword evidence="2" id="KW-0472">Membrane</keyword>
<feature type="transmembrane region" description="Helical" evidence="2">
    <location>
        <begin position="26"/>
        <end position="44"/>
    </location>
</feature>
<dbReference type="Pfam" id="PF09913">
    <property type="entry name" value="DUF2142"/>
    <property type="match status" value="1"/>
</dbReference>
<name>A0A3A5ML32_9MICO</name>
<accession>A0A3A5ML32</accession>
<comment type="caution">
    <text evidence="3">The sequence shown here is derived from an EMBL/GenBank/DDBJ whole genome shotgun (WGS) entry which is preliminary data.</text>
</comment>
<feature type="transmembrane region" description="Helical" evidence="2">
    <location>
        <begin position="177"/>
        <end position="195"/>
    </location>
</feature>
<gene>
    <name evidence="3" type="ORF">D6T64_13180</name>
</gene>
<evidence type="ECO:0000313" key="4">
    <source>
        <dbReference type="Proteomes" id="UP000272015"/>
    </source>
</evidence>
<feature type="transmembrane region" description="Helical" evidence="2">
    <location>
        <begin position="282"/>
        <end position="303"/>
    </location>
</feature>
<feature type="transmembrane region" description="Helical" evidence="2">
    <location>
        <begin position="356"/>
        <end position="374"/>
    </location>
</feature>
<evidence type="ECO:0000256" key="1">
    <source>
        <dbReference type="SAM" id="MobiDB-lite"/>
    </source>
</evidence>
<dbReference type="Proteomes" id="UP000272015">
    <property type="component" value="Unassembled WGS sequence"/>
</dbReference>
<feature type="transmembrane region" description="Helical" evidence="2">
    <location>
        <begin position="381"/>
        <end position="402"/>
    </location>
</feature>
<organism evidence="3 4">
    <name type="scientific">Cryobacterium melibiosiphilum</name>
    <dbReference type="NCBI Taxonomy" id="995039"/>
    <lineage>
        <taxon>Bacteria</taxon>
        <taxon>Bacillati</taxon>
        <taxon>Actinomycetota</taxon>
        <taxon>Actinomycetes</taxon>
        <taxon>Micrococcales</taxon>
        <taxon>Microbacteriaceae</taxon>
        <taxon>Cryobacterium</taxon>
    </lineage>
</organism>
<feature type="transmembrane region" description="Helical" evidence="2">
    <location>
        <begin position="489"/>
        <end position="510"/>
    </location>
</feature>
<dbReference type="InterPro" id="IPR018674">
    <property type="entry name" value="DUF2142_membrane"/>
</dbReference>
<feature type="transmembrane region" description="Helical" evidence="2">
    <location>
        <begin position="414"/>
        <end position="433"/>
    </location>
</feature>
<keyword evidence="4" id="KW-1185">Reference proteome</keyword>
<evidence type="ECO:0000313" key="3">
    <source>
        <dbReference type="EMBL" id="RJT87808.1"/>
    </source>
</evidence>
<proteinExistence type="predicted"/>
<feature type="transmembrane region" description="Helical" evidence="2">
    <location>
        <begin position="445"/>
        <end position="469"/>
    </location>
</feature>
<sequence length="557" mass="59383">MTAAAAAVVKPRATGGTTGLARTTKVFWAAFALMALLTTMWSLASPIFSVPDENAHATKAIAQVRGQVLGYQVEGVKHTVVDLPPEYSYSQTIVCYLFAPEIPANCGFELGGDGGADWFPTWVSAYNPLYYYAVGWPSLILDGSAGIYGMRIISGLLCAAFAGLAFQVAMSVRRSRWMPLGLAFVFTPMITYFFGSVNPNGLEIASAAALWVSLLRLLQHFDGRDAGTVSSLSRRYLWFVVSISSIVLVTARSLGPLWLVLVVLLCFLACGWHPVKRLFTTPASYVGLAFIAAGGIFSIVWTLSGGSLSGQAEASDAPLVGATFLQGFAHTLRTTPDYLLQAIGFFGWLDTPLPVHVYWLFVAAFGLLALLAVATAGRRSLVTLAGIIGAAIFVPALVQGYSVGQTGIIWQGRYGLFLYVGVAIFAAWVLSGRDGRRVAYLAPRVTALAGSLLAVYAAFAFLLVLKRYVVGRGHPISLMFSDPTWQPPLGWIALASVFVLTTAAFAVWCVRLSVTPVEDDTTGVVDARAVSSGRAGSVPAASEAQAERLAPRELTHG</sequence>
<feature type="transmembrane region" description="Helical" evidence="2">
    <location>
        <begin position="233"/>
        <end position="251"/>
    </location>
</feature>
<keyword evidence="2" id="KW-0812">Transmembrane</keyword>
<dbReference type="AlphaFoldDB" id="A0A3A5ML32"/>
<dbReference type="EMBL" id="QZVS01000087">
    <property type="protein sequence ID" value="RJT87808.1"/>
    <property type="molecule type" value="Genomic_DNA"/>
</dbReference>
<feature type="compositionally biased region" description="Basic and acidic residues" evidence="1">
    <location>
        <begin position="545"/>
        <end position="557"/>
    </location>
</feature>
<protein>
    <submittedName>
        <fullName evidence="3">DUF2142 domain-containing protein</fullName>
    </submittedName>
</protein>
<reference evidence="3 4" key="1">
    <citation type="submission" date="2018-09" db="EMBL/GenBank/DDBJ databases">
        <title>Novel species of Cryobacterium.</title>
        <authorList>
            <person name="Liu Q."/>
            <person name="Xin Y.-H."/>
        </authorList>
    </citation>
    <scope>NUCLEOTIDE SEQUENCE [LARGE SCALE GENOMIC DNA]</scope>
    <source>
        <strain evidence="3 4">Hh39</strain>
    </source>
</reference>
<feature type="region of interest" description="Disordered" evidence="1">
    <location>
        <begin position="536"/>
        <end position="557"/>
    </location>
</feature>
<keyword evidence="2" id="KW-1133">Transmembrane helix</keyword>
<dbReference type="RefSeq" id="WP_119975144.1">
    <property type="nucleotide sequence ID" value="NZ_JBHSQA010000011.1"/>
</dbReference>
<feature type="transmembrane region" description="Helical" evidence="2">
    <location>
        <begin position="145"/>
        <end position="165"/>
    </location>
</feature>
<feature type="transmembrane region" description="Helical" evidence="2">
    <location>
        <begin position="257"/>
        <end position="275"/>
    </location>
</feature>
<evidence type="ECO:0000256" key="2">
    <source>
        <dbReference type="SAM" id="Phobius"/>
    </source>
</evidence>